<dbReference type="Proteomes" id="UP000240009">
    <property type="component" value="Unassembled WGS sequence"/>
</dbReference>
<dbReference type="GO" id="GO:0006508">
    <property type="term" value="P:proteolysis"/>
    <property type="evidence" value="ECO:0007669"/>
    <property type="project" value="InterPro"/>
</dbReference>
<dbReference type="GO" id="GO:0004176">
    <property type="term" value="F:ATP-dependent peptidase activity"/>
    <property type="evidence" value="ECO:0007669"/>
    <property type="project" value="InterPro"/>
</dbReference>
<dbReference type="SUPFAM" id="SSF140990">
    <property type="entry name" value="FtsH protease domain-like"/>
    <property type="match status" value="1"/>
</dbReference>
<comment type="caution">
    <text evidence="1">The sequence shown here is derived from an EMBL/GenBank/DDBJ whole genome shotgun (WGS) entry which is preliminary data.</text>
</comment>
<organism evidence="1 2">
    <name type="scientific">Blastopirellula marina</name>
    <dbReference type="NCBI Taxonomy" id="124"/>
    <lineage>
        <taxon>Bacteria</taxon>
        <taxon>Pseudomonadati</taxon>
        <taxon>Planctomycetota</taxon>
        <taxon>Planctomycetia</taxon>
        <taxon>Pirellulales</taxon>
        <taxon>Pirellulaceae</taxon>
        <taxon>Blastopirellula</taxon>
    </lineage>
</organism>
<dbReference type="RefSeq" id="WP_105352726.1">
    <property type="nucleotide sequence ID" value="NZ_PUIA01000035.1"/>
</dbReference>
<name>A0A2S8FLY6_9BACT</name>
<gene>
    <name evidence="1" type="ORF">C5Y96_10105</name>
</gene>
<dbReference type="EMBL" id="PUIA01000035">
    <property type="protein sequence ID" value="PQO33199.1"/>
    <property type="molecule type" value="Genomic_DNA"/>
</dbReference>
<evidence type="ECO:0000313" key="1">
    <source>
        <dbReference type="EMBL" id="PQO33199.1"/>
    </source>
</evidence>
<dbReference type="GO" id="GO:0004222">
    <property type="term" value="F:metalloendopeptidase activity"/>
    <property type="evidence" value="ECO:0007669"/>
    <property type="project" value="InterPro"/>
</dbReference>
<reference evidence="1 2" key="1">
    <citation type="submission" date="2018-02" db="EMBL/GenBank/DDBJ databases">
        <title>Comparative genomes isolates from brazilian mangrove.</title>
        <authorList>
            <person name="Araujo J.E."/>
            <person name="Taketani R.G."/>
            <person name="Silva M.C.P."/>
            <person name="Loureco M.V."/>
            <person name="Andreote F.D."/>
        </authorList>
    </citation>
    <scope>NUCLEOTIDE SEQUENCE [LARGE SCALE GENOMIC DNA]</scope>
    <source>
        <strain evidence="1 2">HEX-2 MGV</strain>
    </source>
</reference>
<protein>
    <recommendedName>
        <fullName evidence="3">Cell division protein FtsH</fullName>
    </recommendedName>
</protein>
<dbReference type="AlphaFoldDB" id="A0A2S8FLY6"/>
<dbReference type="OrthoDB" id="263464at2"/>
<sequence length="158" mass="18021">MEEINAYHEAGHALLAILVGARVRHVSLIPDWDDGPDRFAEIQVEWPLDRFTPRELHQKMIMVALAGPVAEMIHTGDPYHPGLVSEWASDWQAAWQSATKIIPDQQQRMTFLERATKQIYELISQDHHWAALAAIVDDLVAHETLDGDQVEEIVQTWL</sequence>
<evidence type="ECO:0008006" key="3">
    <source>
        <dbReference type="Google" id="ProtNLM"/>
    </source>
</evidence>
<dbReference type="InterPro" id="IPR037219">
    <property type="entry name" value="Peptidase_M41-like"/>
</dbReference>
<accession>A0A2S8FLY6</accession>
<dbReference type="Gene3D" id="1.20.58.760">
    <property type="entry name" value="Peptidase M41"/>
    <property type="match status" value="1"/>
</dbReference>
<dbReference type="GO" id="GO:0005524">
    <property type="term" value="F:ATP binding"/>
    <property type="evidence" value="ECO:0007669"/>
    <property type="project" value="InterPro"/>
</dbReference>
<evidence type="ECO:0000313" key="2">
    <source>
        <dbReference type="Proteomes" id="UP000240009"/>
    </source>
</evidence>
<proteinExistence type="predicted"/>